<name>A0A1W6BV23_9BACT</name>
<keyword evidence="1" id="KW-1133">Transmembrane helix</keyword>
<protein>
    <submittedName>
        <fullName evidence="2">Uncharacterized protein</fullName>
    </submittedName>
</protein>
<keyword evidence="1" id="KW-0472">Membrane</keyword>
<dbReference type="KEGG" id="ccun:CCUN_0280"/>
<organism evidence="2 3">
    <name type="scientific">Campylobacter cuniculorum DSM 23162 = LMG 24588</name>
    <dbReference type="NCBI Taxonomy" id="1121267"/>
    <lineage>
        <taxon>Bacteria</taxon>
        <taxon>Pseudomonadati</taxon>
        <taxon>Campylobacterota</taxon>
        <taxon>Epsilonproteobacteria</taxon>
        <taxon>Campylobacterales</taxon>
        <taxon>Campylobacteraceae</taxon>
        <taxon>Campylobacter</taxon>
    </lineage>
</organism>
<evidence type="ECO:0000313" key="3">
    <source>
        <dbReference type="Proteomes" id="UP000192902"/>
    </source>
</evidence>
<dbReference type="AlphaFoldDB" id="A0A1W6BV23"/>
<evidence type="ECO:0000256" key="1">
    <source>
        <dbReference type="SAM" id="Phobius"/>
    </source>
</evidence>
<feature type="transmembrane region" description="Helical" evidence="1">
    <location>
        <begin position="6"/>
        <end position="29"/>
    </location>
</feature>
<reference evidence="2 3" key="1">
    <citation type="submission" date="2017-04" db="EMBL/GenBank/DDBJ databases">
        <title>Complete genome sequence of the Campylobacter cuniculorum type strain LMG24588.</title>
        <authorList>
            <person name="Miller W.G."/>
            <person name="Yee E."/>
            <person name="Revez J."/>
            <person name="Bono J.L."/>
            <person name="Rossi M."/>
        </authorList>
    </citation>
    <scope>NUCLEOTIDE SEQUENCE [LARGE SCALE GENOMIC DNA]</scope>
    <source>
        <strain evidence="2 3">LMG 24588</strain>
    </source>
</reference>
<proteinExistence type="predicted"/>
<dbReference type="Proteomes" id="UP000192902">
    <property type="component" value="Chromosome"/>
</dbReference>
<sequence>MDYMFILNITIWIIFMLCILADTIDVFYLQKRALKKDKKKKIEKQKDPTLHF</sequence>
<accession>A0A1W6BV23</accession>
<dbReference type="STRING" id="1121267.CCUN_0280"/>
<dbReference type="EMBL" id="CP020867">
    <property type="protein sequence ID" value="ARJ55935.1"/>
    <property type="molecule type" value="Genomic_DNA"/>
</dbReference>
<evidence type="ECO:0000313" key="2">
    <source>
        <dbReference type="EMBL" id="ARJ55935.1"/>
    </source>
</evidence>
<keyword evidence="1" id="KW-0812">Transmembrane</keyword>
<gene>
    <name evidence="2" type="ORF">CCUN_0280</name>
</gene>